<dbReference type="GO" id="GO:0030170">
    <property type="term" value="F:pyridoxal phosphate binding"/>
    <property type="evidence" value="ECO:0007669"/>
    <property type="project" value="InterPro"/>
</dbReference>
<dbReference type="GO" id="GO:1901605">
    <property type="term" value="P:alpha-amino acid metabolic process"/>
    <property type="evidence" value="ECO:0007669"/>
    <property type="project" value="TreeGrafter"/>
</dbReference>
<dbReference type="PANTHER" id="PTHR42790:SF19">
    <property type="entry name" value="KYNURENINE_ALPHA-AMINOADIPATE AMINOTRANSFERASE, MITOCHONDRIAL"/>
    <property type="match status" value="1"/>
</dbReference>
<dbReference type="InterPro" id="IPR015424">
    <property type="entry name" value="PyrdxlP-dep_Trfase"/>
</dbReference>
<evidence type="ECO:0000256" key="4">
    <source>
        <dbReference type="ARBA" id="ARBA00022576"/>
    </source>
</evidence>
<evidence type="ECO:0000259" key="7">
    <source>
        <dbReference type="Pfam" id="PF00155"/>
    </source>
</evidence>
<comment type="similarity">
    <text evidence="2">Belongs to the class-I pyridoxal-phosphate-dependent aminotransferase family.</text>
</comment>
<organism evidence="8 9">
    <name type="scientific">Natronincola peptidivorans</name>
    <dbReference type="NCBI Taxonomy" id="426128"/>
    <lineage>
        <taxon>Bacteria</taxon>
        <taxon>Bacillati</taxon>
        <taxon>Bacillota</taxon>
        <taxon>Clostridia</taxon>
        <taxon>Peptostreptococcales</taxon>
        <taxon>Natronincolaceae</taxon>
        <taxon>Natronincola</taxon>
    </lineage>
</organism>
<dbReference type="InterPro" id="IPR004839">
    <property type="entry name" value="Aminotransferase_I/II_large"/>
</dbReference>
<reference evidence="8 9" key="1">
    <citation type="submission" date="2016-10" db="EMBL/GenBank/DDBJ databases">
        <authorList>
            <person name="de Groot N.N."/>
        </authorList>
    </citation>
    <scope>NUCLEOTIDE SEQUENCE [LARGE SCALE GENOMIC DNA]</scope>
    <source>
        <strain evidence="8 9">DSM 18979</strain>
    </source>
</reference>
<feature type="domain" description="Aminotransferase class I/classII large" evidence="7">
    <location>
        <begin position="43"/>
        <end position="385"/>
    </location>
</feature>
<evidence type="ECO:0000313" key="9">
    <source>
        <dbReference type="Proteomes" id="UP000199568"/>
    </source>
</evidence>
<dbReference type="FunFam" id="3.40.640.10:FF:000053">
    <property type="entry name" value="Aminotransferase, class I"/>
    <property type="match status" value="1"/>
</dbReference>
<dbReference type="InterPro" id="IPR050859">
    <property type="entry name" value="Class-I_PLP-dep_aminotransf"/>
</dbReference>
<evidence type="ECO:0000313" key="8">
    <source>
        <dbReference type="EMBL" id="SES97756.1"/>
    </source>
</evidence>
<keyword evidence="5" id="KW-0808">Transferase</keyword>
<accession>A0A1I0AVF2</accession>
<evidence type="ECO:0000256" key="6">
    <source>
        <dbReference type="ARBA" id="ARBA00022898"/>
    </source>
</evidence>
<dbReference type="Gene3D" id="3.90.1150.10">
    <property type="entry name" value="Aspartate Aminotransferase, domain 1"/>
    <property type="match status" value="1"/>
</dbReference>
<keyword evidence="6" id="KW-0663">Pyridoxal phosphate</keyword>
<name>A0A1I0AVF2_9FIRM</name>
<dbReference type="Pfam" id="PF00155">
    <property type="entry name" value="Aminotran_1_2"/>
    <property type="match status" value="1"/>
</dbReference>
<dbReference type="AlphaFoldDB" id="A0A1I0AVF2"/>
<sequence>MEMKFSKRAMEAKASEVRELLKLTDRADVIAFGGGLPAEEVFPVEEMIEICKDILIEHGTRSMQYSTTEGNNQIRSLMQEIMKEKGITAELDNILVTSGSQQGLDLTAKVFIEAGDKIICEKPTYMAAINAFKPFYPDFLEVEMDEEGIVIEELEKLVKENPDVKFIYTIPDYQNPTGITMSLERRKQMIDIANRYDVLIIEDNPYSEISFAGEPLPPIKSFDTEGRVIYLSTFSKLVCPGFRIGWVCGKQSIINKYGLLKQGTDLHTNIFSQLQILHFFKKYNRKERIDYIKGIYKRKRDVMLTAIEKEFPKEVSYTTPVGGMFVWITLPEKIKAKNLLEKALKENVAFVPGDAFYAKSHVENTIRLNYSGVEEDKIKIGIKKLGEIIRNEINL</sequence>
<dbReference type="SUPFAM" id="SSF53383">
    <property type="entry name" value="PLP-dependent transferases"/>
    <property type="match status" value="1"/>
</dbReference>
<gene>
    <name evidence="8" type="ORF">SAMN05660297_01075</name>
</gene>
<dbReference type="GO" id="GO:0008483">
    <property type="term" value="F:transaminase activity"/>
    <property type="evidence" value="ECO:0007669"/>
    <property type="project" value="UniProtKB-KW"/>
</dbReference>
<dbReference type="Proteomes" id="UP000199568">
    <property type="component" value="Unassembled WGS sequence"/>
</dbReference>
<evidence type="ECO:0000256" key="3">
    <source>
        <dbReference type="ARBA" id="ARBA00011738"/>
    </source>
</evidence>
<dbReference type="EMBL" id="FOHU01000003">
    <property type="protein sequence ID" value="SES97756.1"/>
    <property type="molecule type" value="Genomic_DNA"/>
</dbReference>
<dbReference type="PANTHER" id="PTHR42790">
    <property type="entry name" value="AMINOTRANSFERASE"/>
    <property type="match status" value="1"/>
</dbReference>
<dbReference type="Gene3D" id="3.40.640.10">
    <property type="entry name" value="Type I PLP-dependent aspartate aminotransferase-like (Major domain)"/>
    <property type="match status" value="1"/>
</dbReference>
<evidence type="ECO:0000256" key="1">
    <source>
        <dbReference type="ARBA" id="ARBA00001933"/>
    </source>
</evidence>
<evidence type="ECO:0000256" key="5">
    <source>
        <dbReference type="ARBA" id="ARBA00022679"/>
    </source>
</evidence>
<comment type="cofactor">
    <cofactor evidence="1">
        <name>pyridoxal 5'-phosphate</name>
        <dbReference type="ChEBI" id="CHEBI:597326"/>
    </cofactor>
</comment>
<proteinExistence type="inferred from homology"/>
<dbReference type="RefSeq" id="WP_090440419.1">
    <property type="nucleotide sequence ID" value="NZ_FOHU01000003.1"/>
</dbReference>
<dbReference type="STRING" id="426128.SAMN05660297_01075"/>
<keyword evidence="4" id="KW-0032">Aminotransferase</keyword>
<comment type="subunit">
    <text evidence="3">Homodimer.</text>
</comment>
<evidence type="ECO:0000256" key="2">
    <source>
        <dbReference type="ARBA" id="ARBA00007441"/>
    </source>
</evidence>
<dbReference type="CDD" id="cd00609">
    <property type="entry name" value="AAT_like"/>
    <property type="match status" value="1"/>
</dbReference>
<protein>
    <submittedName>
        <fullName evidence="8">2-aminoadipate transaminase</fullName>
    </submittedName>
</protein>
<dbReference type="InterPro" id="IPR015422">
    <property type="entry name" value="PyrdxlP-dep_Trfase_small"/>
</dbReference>
<dbReference type="OrthoDB" id="9802328at2"/>
<keyword evidence="9" id="KW-1185">Reference proteome</keyword>
<dbReference type="InterPro" id="IPR015421">
    <property type="entry name" value="PyrdxlP-dep_Trfase_major"/>
</dbReference>